<comment type="similarity">
    <text evidence="1">Belongs to the COQ10 family.</text>
</comment>
<name>A0A5N6KPN1_9ROSI</name>
<comment type="function">
    <text evidence="3">Required for the function of coenzyme Q in the respiratory chain. May serve as a chaperone or may be involved in the transport of Q6 from its site of synthesis to the catalytic sites of the respiratory complexes.</text>
</comment>
<evidence type="ECO:0000256" key="3">
    <source>
        <dbReference type="ARBA" id="ARBA00024947"/>
    </source>
</evidence>
<keyword evidence="6" id="KW-1185">Reference proteome</keyword>
<dbReference type="GO" id="GO:0005739">
    <property type="term" value="C:mitochondrion"/>
    <property type="evidence" value="ECO:0007669"/>
    <property type="project" value="TreeGrafter"/>
</dbReference>
<feature type="domain" description="Coenzyme Q-binding protein COQ10 START" evidence="4">
    <location>
        <begin position="66"/>
        <end position="255"/>
    </location>
</feature>
<evidence type="ECO:0000259" key="4">
    <source>
        <dbReference type="Pfam" id="PF03364"/>
    </source>
</evidence>
<dbReference type="InterPro" id="IPR044996">
    <property type="entry name" value="COQ10-like"/>
</dbReference>
<proteinExistence type="inferred from homology"/>
<comment type="subunit">
    <text evidence="2">Interacts with coenzyme Q.</text>
</comment>
<dbReference type="GO" id="GO:0045333">
    <property type="term" value="P:cellular respiration"/>
    <property type="evidence" value="ECO:0007669"/>
    <property type="project" value="InterPro"/>
</dbReference>
<dbReference type="OrthoDB" id="292693at2759"/>
<dbReference type="Pfam" id="PF03364">
    <property type="entry name" value="Polyketide_cyc"/>
    <property type="match status" value="1"/>
</dbReference>
<dbReference type="Proteomes" id="UP000327013">
    <property type="component" value="Unassembled WGS sequence"/>
</dbReference>
<dbReference type="InterPro" id="IPR023393">
    <property type="entry name" value="START-like_dom_sf"/>
</dbReference>
<evidence type="ECO:0000313" key="5">
    <source>
        <dbReference type="EMBL" id="KAB8337116.1"/>
    </source>
</evidence>
<protein>
    <recommendedName>
        <fullName evidence="4">Coenzyme Q-binding protein COQ10 START domain-containing protein</fullName>
    </recommendedName>
</protein>
<dbReference type="AlphaFoldDB" id="A0A5N6KPN1"/>
<dbReference type="PANTHER" id="PTHR12901:SF10">
    <property type="entry name" value="COENZYME Q-BINDING PROTEIN COQ10, MITOCHONDRIAL"/>
    <property type="match status" value="1"/>
</dbReference>
<dbReference type="PANTHER" id="PTHR12901">
    <property type="entry name" value="SPERM PROTEIN HOMOLOG"/>
    <property type="match status" value="1"/>
</dbReference>
<comment type="caution">
    <text evidence="5">The sequence shown here is derived from an EMBL/GenBank/DDBJ whole genome shotgun (WGS) entry which is preliminary data.</text>
</comment>
<dbReference type="InterPro" id="IPR005031">
    <property type="entry name" value="COQ10_START"/>
</dbReference>
<dbReference type="GO" id="GO:0048039">
    <property type="term" value="F:ubiquinone binding"/>
    <property type="evidence" value="ECO:0007669"/>
    <property type="project" value="InterPro"/>
</dbReference>
<sequence length="271" mass="29352">MAVRTLRPVALRSLEQPTSLFTKSSTLKPHTQHARRHLNHQQTRTFLPDLSALAPGPQTLTASRILPYPAYPIFSIIADISSYPVFLPLMTDATVTSLSNPDAHYQRRWPQEAVLTVGLRDISQSFTSRITCVPPVPDAAGRAGVGVVESVSGAHATLSTMAMVEGDTAHHTHEQLPALGNGGPLALLRARWQVREYPHKPAPTEGERADGASADAVARSEVSLSIEYKFSSPMYDVMSRAATPKIAESVVAAFEARVRKLLSGERESIGT</sequence>
<dbReference type="EMBL" id="VIBQ01000009">
    <property type="protein sequence ID" value="KAB8337116.1"/>
    <property type="molecule type" value="Genomic_DNA"/>
</dbReference>
<gene>
    <name evidence="5" type="ORF">FH972_021420</name>
</gene>
<dbReference type="Gene3D" id="3.30.530.20">
    <property type="match status" value="1"/>
</dbReference>
<dbReference type="SUPFAM" id="SSF55961">
    <property type="entry name" value="Bet v1-like"/>
    <property type="match status" value="1"/>
</dbReference>
<evidence type="ECO:0000256" key="1">
    <source>
        <dbReference type="ARBA" id="ARBA00006885"/>
    </source>
</evidence>
<organism evidence="5 6">
    <name type="scientific">Carpinus fangiana</name>
    <dbReference type="NCBI Taxonomy" id="176857"/>
    <lineage>
        <taxon>Eukaryota</taxon>
        <taxon>Viridiplantae</taxon>
        <taxon>Streptophyta</taxon>
        <taxon>Embryophyta</taxon>
        <taxon>Tracheophyta</taxon>
        <taxon>Spermatophyta</taxon>
        <taxon>Magnoliopsida</taxon>
        <taxon>eudicotyledons</taxon>
        <taxon>Gunneridae</taxon>
        <taxon>Pentapetalae</taxon>
        <taxon>rosids</taxon>
        <taxon>fabids</taxon>
        <taxon>Fagales</taxon>
        <taxon>Betulaceae</taxon>
        <taxon>Carpinus</taxon>
    </lineage>
</organism>
<evidence type="ECO:0000256" key="2">
    <source>
        <dbReference type="ARBA" id="ARBA00011814"/>
    </source>
</evidence>
<accession>A0A5N6KPN1</accession>
<reference evidence="5 6" key="1">
    <citation type="submission" date="2019-06" db="EMBL/GenBank/DDBJ databases">
        <title>A chromosomal-level reference genome of Carpinus fangiana (Coryloideae, Betulaceae).</title>
        <authorList>
            <person name="Yang X."/>
            <person name="Wang Z."/>
            <person name="Zhang L."/>
            <person name="Hao G."/>
            <person name="Liu J."/>
            <person name="Yang Y."/>
        </authorList>
    </citation>
    <scope>NUCLEOTIDE SEQUENCE [LARGE SCALE GENOMIC DNA]</scope>
    <source>
        <strain evidence="5">Cfa_2016G</strain>
        <tissue evidence="5">Leaf</tissue>
    </source>
</reference>
<evidence type="ECO:0000313" key="6">
    <source>
        <dbReference type="Proteomes" id="UP000327013"/>
    </source>
</evidence>